<dbReference type="Pfam" id="PF01925">
    <property type="entry name" value="TauE"/>
    <property type="match status" value="1"/>
</dbReference>
<dbReference type="AlphaFoldDB" id="A0A6N7XID0"/>
<keyword evidence="4 6" id="KW-1133">Transmembrane helix</keyword>
<dbReference type="EMBL" id="VUNQ01000019">
    <property type="protein sequence ID" value="MSU01789.1"/>
    <property type="molecule type" value="Genomic_DNA"/>
</dbReference>
<evidence type="ECO:0000313" key="8">
    <source>
        <dbReference type="Proteomes" id="UP000469523"/>
    </source>
</evidence>
<dbReference type="Proteomes" id="UP000469523">
    <property type="component" value="Unassembled WGS sequence"/>
</dbReference>
<evidence type="ECO:0000256" key="4">
    <source>
        <dbReference type="ARBA" id="ARBA00022989"/>
    </source>
</evidence>
<accession>A0A6N7XID0</accession>
<protein>
    <recommendedName>
        <fullName evidence="6">Probable membrane transporter protein</fullName>
    </recommendedName>
</protein>
<comment type="subcellular location">
    <subcellularLocation>
        <location evidence="6">Cell membrane</location>
        <topology evidence="6">Multi-pass membrane protein</topology>
    </subcellularLocation>
    <subcellularLocation>
        <location evidence="1">Membrane</location>
        <topology evidence="1">Multi-pass membrane protein</topology>
    </subcellularLocation>
</comment>
<evidence type="ECO:0000313" key="7">
    <source>
        <dbReference type="EMBL" id="MSU01789.1"/>
    </source>
</evidence>
<dbReference type="InterPro" id="IPR051598">
    <property type="entry name" value="TSUP/Inactive_protease-like"/>
</dbReference>
<dbReference type="RefSeq" id="WP_154440198.1">
    <property type="nucleotide sequence ID" value="NZ_JAHLPJ010000001.1"/>
</dbReference>
<keyword evidence="8" id="KW-1185">Reference proteome</keyword>
<evidence type="ECO:0000256" key="2">
    <source>
        <dbReference type="ARBA" id="ARBA00009142"/>
    </source>
</evidence>
<keyword evidence="3 6" id="KW-0812">Transmembrane</keyword>
<name>A0A6N7XID0_9FIRM</name>
<keyword evidence="6" id="KW-1003">Cell membrane</keyword>
<organism evidence="7 8">
    <name type="scientific">Tissierella pigra</name>
    <dbReference type="NCBI Taxonomy" id="2607614"/>
    <lineage>
        <taxon>Bacteria</taxon>
        <taxon>Bacillati</taxon>
        <taxon>Bacillota</taxon>
        <taxon>Tissierellia</taxon>
        <taxon>Tissierellales</taxon>
        <taxon>Tissierellaceae</taxon>
        <taxon>Tissierella</taxon>
    </lineage>
</organism>
<evidence type="ECO:0000256" key="6">
    <source>
        <dbReference type="RuleBase" id="RU363041"/>
    </source>
</evidence>
<sequence length="116" mass="12497">MILTLIGFLSGIISGMGIGGGTILIPSLVIFYGIKQQEAQGVNLMVFIPVATVALITHYKKGNLDFSIAKLIIVGGIVGAIIGSFIAVKIDPLKLRKYFGIFLLLIGFYELIKKKE</sequence>
<proteinExistence type="inferred from homology"/>
<gene>
    <name evidence="7" type="ORF">FYJ83_09955</name>
</gene>
<keyword evidence="5 6" id="KW-0472">Membrane</keyword>
<feature type="transmembrane region" description="Helical" evidence="6">
    <location>
        <begin position="95"/>
        <end position="112"/>
    </location>
</feature>
<dbReference type="GO" id="GO:0005886">
    <property type="term" value="C:plasma membrane"/>
    <property type="evidence" value="ECO:0007669"/>
    <property type="project" value="UniProtKB-SubCell"/>
</dbReference>
<comment type="similarity">
    <text evidence="2 6">Belongs to the 4-toluene sulfonate uptake permease (TSUP) (TC 2.A.102) family.</text>
</comment>
<feature type="transmembrane region" description="Helical" evidence="6">
    <location>
        <begin position="6"/>
        <end position="34"/>
    </location>
</feature>
<evidence type="ECO:0000256" key="5">
    <source>
        <dbReference type="ARBA" id="ARBA00023136"/>
    </source>
</evidence>
<evidence type="ECO:0000256" key="1">
    <source>
        <dbReference type="ARBA" id="ARBA00004141"/>
    </source>
</evidence>
<comment type="caution">
    <text evidence="7">The sequence shown here is derived from an EMBL/GenBank/DDBJ whole genome shotgun (WGS) entry which is preliminary data.</text>
</comment>
<feature type="transmembrane region" description="Helical" evidence="6">
    <location>
        <begin position="71"/>
        <end position="88"/>
    </location>
</feature>
<evidence type="ECO:0000256" key="3">
    <source>
        <dbReference type="ARBA" id="ARBA00022692"/>
    </source>
</evidence>
<dbReference type="InterPro" id="IPR002781">
    <property type="entry name" value="TM_pro_TauE-like"/>
</dbReference>
<dbReference type="PANTHER" id="PTHR43701">
    <property type="entry name" value="MEMBRANE TRANSPORTER PROTEIN MJ0441-RELATED"/>
    <property type="match status" value="1"/>
</dbReference>
<feature type="transmembrane region" description="Helical" evidence="6">
    <location>
        <begin position="41"/>
        <end position="59"/>
    </location>
</feature>
<dbReference type="PANTHER" id="PTHR43701:SF2">
    <property type="entry name" value="MEMBRANE TRANSPORTER PROTEIN YJNA-RELATED"/>
    <property type="match status" value="1"/>
</dbReference>
<reference evidence="7 8" key="1">
    <citation type="submission" date="2019-09" db="EMBL/GenBank/DDBJ databases">
        <title>In-depth cultivation of the pig gut microbiome towards novel bacterial diversity and tailored functional studies.</title>
        <authorList>
            <person name="Wylensek D."/>
            <person name="Hitch T.C.A."/>
            <person name="Clavel T."/>
        </authorList>
    </citation>
    <scope>NUCLEOTIDE SEQUENCE [LARGE SCALE GENOMIC DNA]</scope>
    <source>
        <strain evidence="7 8">WCA3-693-APC-4?</strain>
    </source>
</reference>